<accession>A0ACB9RVP1</accession>
<dbReference type="EMBL" id="CM042882">
    <property type="protein sequence ID" value="KAI4383067.1"/>
    <property type="molecule type" value="Genomic_DNA"/>
</dbReference>
<gene>
    <name evidence="1" type="ORF">MLD38_008947</name>
</gene>
<comment type="caution">
    <text evidence="1">The sequence shown here is derived from an EMBL/GenBank/DDBJ whole genome shotgun (WGS) entry which is preliminary data.</text>
</comment>
<keyword evidence="2" id="KW-1185">Reference proteome</keyword>
<name>A0ACB9RVP1_9MYRT</name>
<evidence type="ECO:0000313" key="1">
    <source>
        <dbReference type="EMBL" id="KAI4383067.1"/>
    </source>
</evidence>
<sequence length="495" mass="55182">MNFPWIFLAVAALTVIVMATVVESQHDYGDALTKSILFFEGQRSGKLPPTQRLTWRKDSALRDGSDNGVDLTGGYYDAGDNVKFNLPMAFTITNLAWGAIEYGKLMGPDRVHALEAIRWGTDYLLKCTSIPGRVFAQVGEPYGDHNCWERPEDMDTPRNSYYVDTNAPGTEVAAETAAALAASSLVFKTVDPDYSKLLLARAIKVFEFADTYRGSYNDSIGKVVCPFYCSYNGYQDDLLWGAAWLFSATNYFRYWNYSYKYWNYVKDNLSNLGGTFAEYGWDAKHAGVYVLVSKFMLNGSDPFEDFVLNADRFACSILPESPTRLIAYSSGGLMFKPVGSNLQHATALSFLLTVYSRYNRRAGRVIDCGNGVTATPSRLLQVAKSQVDYILGSNPLQMSYMVGYGGNFPQKIHHRGSSLPSIDSHPERLKCQDGSLFFNSPEPNLNLLVGAVVGGPDILDRYNDSRFDFTHTEPTTYINGPLVGLLAFFKKQRFV</sequence>
<dbReference type="Proteomes" id="UP001057402">
    <property type="component" value="Chromosome 3"/>
</dbReference>
<protein>
    <submittedName>
        <fullName evidence="1">Uncharacterized protein</fullName>
    </submittedName>
</protein>
<organism evidence="1 2">
    <name type="scientific">Melastoma candidum</name>
    <dbReference type="NCBI Taxonomy" id="119954"/>
    <lineage>
        <taxon>Eukaryota</taxon>
        <taxon>Viridiplantae</taxon>
        <taxon>Streptophyta</taxon>
        <taxon>Embryophyta</taxon>
        <taxon>Tracheophyta</taxon>
        <taxon>Spermatophyta</taxon>
        <taxon>Magnoliopsida</taxon>
        <taxon>eudicotyledons</taxon>
        <taxon>Gunneridae</taxon>
        <taxon>Pentapetalae</taxon>
        <taxon>rosids</taxon>
        <taxon>malvids</taxon>
        <taxon>Myrtales</taxon>
        <taxon>Melastomataceae</taxon>
        <taxon>Melastomatoideae</taxon>
        <taxon>Melastomateae</taxon>
        <taxon>Melastoma</taxon>
    </lineage>
</organism>
<proteinExistence type="predicted"/>
<evidence type="ECO:0000313" key="2">
    <source>
        <dbReference type="Proteomes" id="UP001057402"/>
    </source>
</evidence>
<reference evidence="2" key="1">
    <citation type="journal article" date="2023" name="Front. Plant Sci.">
        <title>Chromosomal-level genome assembly of Melastoma candidum provides insights into trichome evolution.</title>
        <authorList>
            <person name="Zhong Y."/>
            <person name="Wu W."/>
            <person name="Sun C."/>
            <person name="Zou P."/>
            <person name="Liu Y."/>
            <person name="Dai S."/>
            <person name="Zhou R."/>
        </authorList>
    </citation>
    <scope>NUCLEOTIDE SEQUENCE [LARGE SCALE GENOMIC DNA]</scope>
</reference>